<comment type="catalytic activity">
    <reaction evidence="1 17">
        <text>N-(5-phospho-beta-D-ribosyl)anthranilate = 1-(2-carboxyphenylamino)-1-deoxy-D-ribulose 5-phosphate</text>
        <dbReference type="Rhea" id="RHEA:21540"/>
        <dbReference type="ChEBI" id="CHEBI:18277"/>
        <dbReference type="ChEBI" id="CHEBI:58613"/>
        <dbReference type="EC" id="5.3.1.24"/>
    </reaction>
</comment>
<evidence type="ECO:0000256" key="9">
    <source>
        <dbReference type="ARBA" id="ARBA00022793"/>
    </source>
</evidence>
<dbReference type="EMBL" id="UGED01000017">
    <property type="protein sequence ID" value="STM14763.1"/>
    <property type="molecule type" value="Genomic_DNA"/>
</dbReference>
<gene>
    <name evidence="16 20" type="primary">trpC</name>
    <name evidence="17" type="synonym">trpF</name>
    <name evidence="20" type="ORF">NCTC9962_06168</name>
</gene>
<evidence type="ECO:0000256" key="1">
    <source>
        <dbReference type="ARBA" id="ARBA00001164"/>
    </source>
</evidence>
<evidence type="ECO:0000256" key="6">
    <source>
        <dbReference type="ARBA" id="ARBA00009847"/>
    </source>
</evidence>
<dbReference type="Proteomes" id="UP000254052">
    <property type="component" value="Unassembled WGS sequence"/>
</dbReference>
<organism evidence="20 21">
    <name type="scientific">Escherichia coli</name>
    <dbReference type="NCBI Taxonomy" id="562"/>
    <lineage>
        <taxon>Bacteria</taxon>
        <taxon>Pseudomonadati</taxon>
        <taxon>Pseudomonadota</taxon>
        <taxon>Gammaproteobacteria</taxon>
        <taxon>Enterobacterales</taxon>
        <taxon>Enterobacteriaceae</taxon>
        <taxon>Escherichia</taxon>
    </lineage>
</organism>
<evidence type="ECO:0000259" key="19">
    <source>
        <dbReference type="Pfam" id="PF00697"/>
    </source>
</evidence>
<comment type="pathway">
    <text evidence="3 17">Amino-acid biosynthesis; L-tryptophan biosynthesis; L-tryptophan from chorismate: step 3/5.</text>
</comment>
<evidence type="ECO:0000256" key="17">
    <source>
        <dbReference type="HAMAP-Rule" id="MF_00135"/>
    </source>
</evidence>
<evidence type="ECO:0000256" key="13">
    <source>
        <dbReference type="ARBA" id="ARBA00023239"/>
    </source>
</evidence>
<dbReference type="CDD" id="cd00405">
    <property type="entry name" value="PRAI"/>
    <property type="match status" value="1"/>
</dbReference>
<name>A0A377D334_ECOLX</name>
<accession>A0A377D334</accession>
<sequence>MQTVLAKIVADKAIWVEARKQQQPLASFQNEVQPSTRHFYDALQGARTAFILECKKASPSKGVIRDDFDPARIAAIYKHYASAISVLTDEKYFQGSFDFLPIVSQIAPQPILCKDFIIDPYQIYLARYYQADACLLMLSVLDDDQYRQLAAVAHSLEMGVLTEVSNEEEQERAIALGAKVVGINNRDLRDLSIDLNRTRELAPKLGHNVTVISESGINTYAQVRELSHFANGFLIGSALMAHDDLHAAVRRVLLGENKVCGLTRGQDAKAAYDAGAIYGGLIFVATSPRCVNVEQAQEVMAAAPLQYVGVFRNHDIADVVDKAKVLSLAAVQLHGNEEQLYIDTLREALPAHVAIWKALSVGETLPAREFQHVDKYVLDNGQGGSGQRFDWSLLNGQSLGNVLLAGGLGADNAWKRHKPAAPDLILFCCRVATGHQRRTSFGLGFPDAARILRKGTMTTLLNPYFGEFGGMYVPQILMPALRQLEEAFVSAQKDPEFQAQFNDLLKNYAGRQPR</sequence>
<dbReference type="FunFam" id="3.20.20.70:FF:000024">
    <property type="entry name" value="Indole-3-glycerol phosphate synthase"/>
    <property type="match status" value="1"/>
</dbReference>
<evidence type="ECO:0000256" key="15">
    <source>
        <dbReference type="ARBA" id="ARBA00025592"/>
    </source>
</evidence>
<dbReference type="GO" id="GO:0000162">
    <property type="term" value="P:L-tryptophan biosynthetic process"/>
    <property type="evidence" value="ECO:0007669"/>
    <property type="project" value="UniProtKB-UniRule"/>
</dbReference>
<evidence type="ECO:0000256" key="12">
    <source>
        <dbReference type="ARBA" id="ARBA00023235"/>
    </source>
</evidence>
<evidence type="ECO:0000256" key="14">
    <source>
        <dbReference type="ARBA" id="ARBA00023268"/>
    </source>
</evidence>
<dbReference type="CDD" id="cd00331">
    <property type="entry name" value="IGPS"/>
    <property type="match status" value="1"/>
</dbReference>
<reference evidence="20 21" key="1">
    <citation type="submission" date="2018-06" db="EMBL/GenBank/DDBJ databases">
        <authorList>
            <consortium name="Pathogen Informatics"/>
            <person name="Doyle S."/>
        </authorList>
    </citation>
    <scope>NUCLEOTIDE SEQUENCE [LARGE SCALE GENOMIC DNA]</scope>
    <source>
        <strain evidence="20 21">NCTC9962</strain>
    </source>
</reference>
<dbReference type="GO" id="GO:0004425">
    <property type="term" value="F:indole-3-glycerol-phosphate synthase activity"/>
    <property type="evidence" value="ECO:0007669"/>
    <property type="project" value="UniProtKB-UniRule"/>
</dbReference>
<evidence type="ECO:0000256" key="11">
    <source>
        <dbReference type="ARBA" id="ARBA00023141"/>
    </source>
</evidence>
<dbReference type="InterPro" id="IPR001240">
    <property type="entry name" value="PRAI_dom"/>
</dbReference>
<keyword evidence="8 16" id="KW-0028">Amino-acid biosynthesis</keyword>
<dbReference type="NCBIfam" id="NF006945">
    <property type="entry name" value="PRK09427.1"/>
    <property type="match status" value="1"/>
</dbReference>
<dbReference type="InterPro" id="IPR013785">
    <property type="entry name" value="Aldolase_TIM"/>
</dbReference>
<dbReference type="NCBIfam" id="NF001377">
    <property type="entry name" value="PRK00278.2-4"/>
    <property type="match status" value="1"/>
</dbReference>
<comment type="catalytic activity">
    <reaction evidence="2 16">
        <text>1-(2-carboxyphenylamino)-1-deoxy-D-ribulose 5-phosphate + H(+) = (1S,2R)-1-C-(indol-3-yl)glycerol 3-phosphate + CO2 + H2O</text>
        <dbReference type="Rhea" id="RHEA:23476"/>
        <dbReference type="ChEBI" id="CHEBI:15377"/>
        <dbReference type="ChEBI" id="CHEBI:15378"/>
        <dbReference type="ChEBI" id="CHEBI:16526"/>
        <dbReference type="ChEBI" id="CHEBI:58613"/>
        <dbReference type="ChEBI" id="CHEBI:58866"/>
        <dbReference type="EC" id="4.1.1.48"/>
    </reaction>
</comment>
<dbReference type="UniPathway" id="UPA00035">
    <property type="reaction ID" value="UER00042"/>
</dbReference>
<dbReference type="SUPFAM" id="SSF53686">
    <property type="entry name" value="Tryptophan synthase beta subunit-like PLP-dependent enzymes"/>
    <property type="match status" value="1"/>
</dbReference>
<dbReference type="Gene3D" id="3.40.50.1100">
    <property type="match status" value="1"/>
</dbReference>
<dbReference type="InterPro" id="IPR001468">
    <property type="entry name" value="Indole-3-GlycerolPSynthase_CS"/>
</dbReference>
<keyword evidence="11 16" id="KW-0057">Aromatic amino acid biosynthesis</keyword>
<keyword evidence="13 16" id="KW-0456">Lyase</keyword>
<dbReference type="EC" id="4.1.1.48" evidence="16"/>
<keyword evidence="10 16" id="KW-0822">Tryptophan biosynthesis</keyword>
<dbReference type="HAMAP" id="MF_00134_B">
    <property type="entry name" value="IGPS_B"/>
    <property type="match status" value="1"/>
</dbReference>
<protein>
    <recommendedName>
        <fullName evidence="16 17">Multifunctional fusion protein</fullName>
    </recommendedName>
    <domain>
        <recommendedName>
            <fullName evidence="16">Indole-3-glycerol phosphate synthase</fullName>
            <shortName evidence="16">IGPS</shortName>
            <ecNumber evidence="16">4.1.1.48</ecNumber>
        </recommendedName>
    </domain>
    <domain>
        <recommendedName>
            <fullName evidence="17">N-(5'-phosphoribosyl)anthranilate isomerase</fullName>
            <shortName evidence="17">PRAI</shortName>
            <ecNumber evidence="17">5.3.1.24</ecNumber>
        </recommendedName>
    </domain>
</protein>
<comment type="subunit">
    <text evidence="7">Monomer.</text>
</comment>
<evidence type="ECO:0000256" key="4">
    <source>
        <dbReference type="ARBA" id="ARBA00004696"/>
    </source>
</evidence>
<dbReference type="HAMAP" id="MF_00135">
    <property type="entry name" value="PRAI"/>
    <property type="match status" value="1"/>
</dbReference>
<evidence type="ECO:0000313" key="20">
    <source>
        <dbReference type="EMBL" id="STM14763.1"/>
    </source>
</evidence>
<dbReference type="InterPro" id="IPR036052">
    <property type="entry name" value="TrpB-like_PALP_sf"/>
</dbReference>
<evidence type="ECO:0000313" key="21">
    <source>
        <dbReference type="Proteomes" id="UP000254052"/>
    </source>
</evidence>
<dbReference type="InterPro" id="IPR013798">
    <property type="entry name" value="Indole-3-glycerol_P_synth_dom"/>
</dbReference>
<comment type="pathway">
    <text evidence="4 16">Amino-acid biosynthesis; L-tryptophan biosynthesis; L-tryptophan from chorismate: step 4/5.</text>
</comment>
<dbReference type="Gene3D" id="3.20.20.70">
    <property type="entry name" value="Aldolase class I"/>
    <property type="match status" value="2"/>
</dbReference>
<comment type="similarity">
    <text evidence="5">In the N-terminal section; belongs to the TrpC family.</text>
</comment>
<dbReference type="FunFam" id="3.20.20.70:FF:000165">
    <property type="entry name" value="Multifunctional fusion protein"/>
    <property type="match status" value="1"/>
</dbReference>
<keyword evidence="9 16" id="KW-0210">Decarboxylase</keyword>
<dbReference type="EC" id="5.3.1.24" evidence="17"/>
<comment type="similarity">
    <text evidence="17">Belongs to the TrpF family.</text>
</comment>
<dbReference type="PANTHER" id="PTHR22854:SF2">
    <property type="entry name" value="INDOLE-3-GLYCEROL-PHOSPHATE SYNTHASE"/>
    <property type="match status" value="1"/>
</dbReference>
<keyword evidence="14" id="KW-0511">Multifunctional enzyme</keyword>
<evidence type="ECO:0000256" key="16">
    <source>
        <dbReference type="HAMAP-Rule" id="MF_00134"/>
    </source>
</evidence>
<evidence type="ECO:0000259" key="18">
    <source>
        <dbReference type="Pfam" id="PF00218"/>
    </source>
</evidence>
<proteinExistence type="inferred from homology"/>
<evidence type="ECO:0000256" key="2">
    <source>
        <dbReference type="ARBA" id="ARBA00001633"/>
    </source>
</evidence>
<dbReference type="PROSITE" id="PS00614">
    <property type="entry name" value="IGPS"/>
    <property type="match status" value="1"/>
</dbReference>
<dbReference type="Pfam" id="PF00218">
    <property type="entry name" value="IGPS"/>
    <property type="match status" value="1"/>
</dbReference>
<dbReference type="InterPro" id="IPR011060">
    <property type="entry name" value="RibuloseP-bd_barrel"/>
</dbReference>
<keyword evidence="12 17" id="KW-0413">Isomerase</keyword>
<evidence type="ECO:0000256" key="8">
    <source>
        <dbReference type="ARBA" id="ARBA00022605"/>
    </source>
</evidence>
<dbReference type="PANTHER" id="PTHR22854">
    <property type="entry name" value="TRYPTOPHAN BIOSYNTHESIS PROTEIN"/>
    <property type="match status" value="1"/>
</dbReference>
<evidence type="ECO:0000256" key="7">
    <source>
        <dbReference type="ARBA" id="ARBA00011245"/>
    </source>
</evidence>
<dbReference type="SUPFAM" id="SSF51366">
    <property type="entry name" value="Ribulose-phoshate binding barrel"/>
    <property type="match status" value="2"/>
</dbReference>
<evidence type="ECO:0000256" key="10">
    <source>
        <dbReference type="ARBA" id="ARBA00022822"/>
    </source>
</evidence>
<comment type="similarity">
    <text evidence="16">Belongs to the TrpC family.</text>
</comment>
<feature type="domain" description="Indole-3-glycerol phosphate synthase" evidence="18">
    <location>
        <begin position="5"/>
        <end position="251"/>
    </location>
</feature>
<comment type="function">
    <text evidence="15">Bifunctional enzyme that catalyzes two sequential steps of tryptophan biosynthetic pathway. The first reaction is catalyzed by the isomerase, coded by the TrpF domain; the second reaction is catalyzed by the synthase, coded by the TrpC domain.</text>
</comment>
<dbReference type="AlphaFoldDB" id="A0A377D334"/>
<evidence type="ECO:0000256" key="5">
    <source>
        <dbReference type="ARBA" id="ARBA00007902"/>
    </source>
</evidence>
<dbReference type="InterPro" id="IPR045186">
    <property type="entry name" value="Indole-3-glycerol_P_synth"/>
</dbReference>
<dbReference type="Pfam" id="PF00697">
    <property type="entry name" value="PRAI"/>
    <property type="match status" value="1"/>
</dbReference>
<dbReference type="GO" id="GO:0004640">
    <property type="term" value="F:phosphoribosylanthranilate isomerase activity"/>
    <property type="evidence" value="ECO:0007669"/>
    <property type="project" value="UniProtKB-UniRule"/>
</dbReference>
<comment type="similarity">
    <text evidence="6">In the C-terminal section; belongs to the TrpF family.</text>
</comment>
<evidence type="ECO:0000256" key="3">
    <source>
        <dbReference type="ARBA" id="ARBA00004664"/>
    </source>
</evidence>
<feature type="domain" description="N-(5'phosphoribosyl) anthranilate isomerase (PRAI)" evidence="19">
    <location>
        <begin position="257"/>
        <end position="413"/>
    </location>
</feature>